<dbReference type="AlphaFoldDB" id="A0A165QYV8"/>
<dbReference type="PANTHER" id="PTHR37471">
    <property type="entry name" value="UNNAMED PRODUCT"/>
    <property type="match status" value="1"/>
</dbReference>
<keyword evidence="1" id="KW-0812">Transmembrane</keyword>
<sequence length="529" mass="60616">MHPRSLDVDEHPRPPLRRSRSFYLCLVLLVAPVYSLVPLSWAYVLYSLATLHTLLDGWQWSWLHRALFLYCLSEVLFSLYHYKLYRSVAEVPAPAPVDIHLLRTCLTRVLEAGMVSASSSGDEKAATVAVDPMAIFEPLAADDPRAVDFRDRLRTWFRGIPWSAIHQHEMYAWLYWATFGEHFTGLDDIPDGHRAALQDALQLLQYRIGRTLPEGSNPAGRPYLLKLDAISVWGRPFVYYAFIASVNHLIRRHFSRKHGARVGRFRQLEYILHVPESWEPSGPNPIVFFHGLGVGFLQYSQLIHRLLDEFPDRPVLVLRQPSISQEIFHPRHLQPMARAEMVESMYALLENLGWTTYGVTVLSHSNGSIPHAWLVKEYPRLVRRSCFVDPVVFCTWEGDVCYNFVYRPPTDGLRLLMRYFVGTELGIANTIQRHFDWADNTLWFEEIPNAHDSASTKFYLGGRDAIVASEVSSSRRVRRYLLAHGAHDGAGVVWNPNGVHGEAMLHRGRDLDDIFSWLAQNQGHVTVKS</sequence>
<evidence type="ECO:0008006" key="4">
    <source>
        <dbReference type="Google" id="ProtNLM"/>
    </source>
</evidence>
<dbReference type="Gene3D" id="3.40.50.1820">
    <property type="entry name" value="alpha/beta hydrolase"/>
    <property type="match status" value="1"/>
</dbReference>
<evidence type="ECO:0000313" key="2">
    <source>
        <dbReference type="EMBL" id="KZW04256.1"/>
    </source>
</evidence>
<keyword evidence="1" id="KW-1133">Transmembrane helix</keyword>
<accession>A0A165QYV8</accession>
<dbReference type="PANTHER" id="PTHR37471:SF1">
    <property type="entry name" value="AB HYDROLASE-1 DOMAIN-CONTAINING PROTEIN"/>
    <property type="match status" value="1"/>
</dbReference>
<reference evidence="2 3" key="1">
    <citation type="journal article" date="2016" name="Mol. Biol. Evol.">
        <title>Comparative Genomics of Early-Diverging Mushroom-Forming Fungi Provides Insights into the Origins of Lignocellulose Decay Capabilities.</title>
        <authorList>
            <person name="Nagy L.G."/>
            <person name="Riley R."/>
            <person name="Tritt A."/>
            <person name="Adam C."/>
            <person name="Daum C."/>
            <person name="Floudas D."/>
            <person name="Sun H."/>
            <person name="Yadav J.S."/>
            <person name="Pangilinan J."/>
            <person name="Larsson K.H."/>
            <person name="Matsuura K."/>
            <person name="Barry K."/>
            <person name="Labutti K."/>
            <person name="Kuo R."/>
            <person name="Ohm R.A."/>
            <person name="Bhattacharya S.S."/>
            <person name="Shirouzu T."/>
            <person name="Yoshinaga Y."/>
            <person name="Martin F.M."/>
            <person name="Grigoriev I.V."/>
            <person name="Hibbett D.S."/>
        </authorList>
    </citation>
    <scope>NUCLEOTIDE SEQUENCE [LARGE SCALE GENOMIC DNA]</scope>
    <source>
        <strain evidence="2 3">HHB12029</strain>
    </source>
</reference>
<protein>
    <recommendedName>
        <fullName evidence="4">Alpha/beta-hydrolase</fullName>
    </recommendedName>
</protein>
<gene>
    <name evidence="2" type="ORF">EXIGLDRAFT_709620</name>
</gene>
<proteinExistence type="predicted"/>
<feature type="transmembrane region" description="Helical" evidence="1">
    <location>
        <begin position="21"/>
        <end position="42"/>
    </location>
</feature>
<name>A0A165QYV8_EXIGL</name>
<dbReference type="OrthoDB" id="6431331at2759"/>
<evidence type="ECO:0000313" key="3">
    <source>
        <dbReference type="Proteomes" id="UP000077266"/>
    </source>
</evidence>
<keyword evidence="1" id="KW-0472">Membrane</keyword>
<dbReference type="InParanoid" id="A0A165QYV8"/>
<evidence type="ECO:0000256" key="1">
    <source>
        <dbReference type="SAM" id="Phobius"/>
    </source>
</evidence>
<organism evidence="2 3">
    <name type="scientific">Exidia glandulosa HHB12029</name>
    <dbReference type="NCBI Taxonomy" id="1314781"/>
    <lineage>
        <taxon>Eukaryota</taxon>
        <taxon>Fungi</taxon>
        <taxon>Dikarya</taxon>
        <taxon>Basidiomycota</taxon>
        <taxon>Agaricomycotina</taxon>
        <taxon>Agaricomycetes</taxon>
        <taxon>Auriculariales</taxon>
        <taxon>Exidiaceae</taxon>
        <taxon>Exidia</taxon>
    </lineage>
</organism>
<keyword evidence="3" id="KW-1185">Reference proteome</keyword>
<dbReference type="SUPFAM" id="SSF53474">
    <property type="entry name" value="alpha/beta-Hydrolases"/>
    <property type="match status" value="1"/>
</dbReference>
<dbReference type="InterPro" id="IPR029058">
    <property type="entry name" value="AB_hydrolase_fold"/>
</dbReference>
<dbReference type="EMBL" id="KV425882">
    <property type="protein sequence ID" value="KZW04256.1"/>
    <property type="molecule type" value="Genomic_DNA"/>
</dbReference>
<dbReference type="Proteomes" id="UP000077266">
    <property type="component" value="Unassembled WGS sequence"/>
</dbReference>
<dbReference type="STRING" id="1314781.A0A165QYV8"/>